<dbReference type="InterPro" id="IPR028928">
    <property type="entry name" value="CC2D2AN-C2"/>
</dbReference>
<dbReference type="PANTHER" id="PTHR20837">
    <property type="entry name" value="CENTROSOMAL PROTEIN-RELATED"/>
    <property type="match status" value="1"/>
</dbReference>
<accession>A0AAU9IT83</accession>
<feature type="coiled-coil region" evidence="1">
    <location>
        <begin position="230"/>
        <end position="304"/>
    </location>
</feature>
<evidence type="ECO:0000313" key="6">
    <source>
        <dbReference type="EMBL" id="CAG9318052.1"/>
    </source>
</evidence>
<evidence type="ECO:0000256" key="1">
    <source>
        <dbReference type="SAM" id="Coils"/>
    </source>
</evidence>
<dbReference type="InterPro" id="IPR056290">
    <property type="entry name" value="CEPT76/DRC7_peptidase-like_dom"/>
</dbReference>
<evidence type="ECO:0000313" key="7">
    <source>
        <dbReference type="Proteomes" id="UP001162131"/>
    </source>
</evidence>
<gene>
    <name evidence="6" type="ORF">BSTOLATCC_MIC20536</name>
</gene>
<evidence type="ECO:0000259" key="4">
    <source>
        <dbReference type="Pfam" id="PF24652"/>
    </source>
</evidence>
<dbReference type="GO" id="GO:1904491">
    <property type="term" value="P:protein localization to ciliary transition zone"/>
    <property type="evidence" value="ECO:0007669"/>
    <property type="project" value="TreeGrafter"/>
</dbReference>
<feature type="compositionally biased region" description="Pro residues" evidence="2">
    <location>
        <begin position="816"/>
        <end position="838"/>
    </location>
</feature>
<protein>
    <recommendedName>
        <fullName evidence="8">C2 domain-containing protein</fullName>
    </recommendedName>
</protein>
<feature type="domain" description="CEP76/DRC7 peptidase-like" evidence="5">
    <location>
        <begin position="1120"/>
        <end position="1267"/>
    </location>
</feature>
<evidence type="ECO:0008006" key="8">
    <source>
        <dbReference type="Google" id="ProtNLM"/>
    </source>
</evidence>
<keyword evidence="1" id="KW-0175">Coiled coil</keyword>
<keyword evidence="7" id="KW-1185">Reference proteome</keyword>
<name>A0AAU9IT83_9CILI</name>
<dbReference type="GO" id="GO:0035869">
    <property type="term" value="C:ciliary transition zone"/>
    <property type="evidence" value="ECO:0007669"/>
    <property type="project" value="TreeGrafter"/>
</dbReference>
<organism evidence="6 7">
    <name type="scientific">Blepharisma stoltei</name>
    <dbReference type="NCBI Taxonomy" id="1481888"/>
    <lineage>
        <taxon>Eukaryota</taxon>
        <taxon>Sar</taxon>
        <taxon>Alveolata</taxon>
        <taxon>Ciliophora</taxon>
        <taxon>Postciliodesmatophora</taxon>
        <taxon>Heterotrichea</taxon>
        <taxon>Heterotrichida</taxon>
        <taxon>Blepharismidae</taxon>
        <taxon>Blepharisma</taxon>
    </lineage>
</organism>
<reference evidence="6" key="1">
    <citation type="submission" date="2021-09" db="EMBL/GenBank/DDBJ databases">
        <authorList>
            <consortium name="AG Swart"/>
            <person name="Singh M."/>
            <person name="Singh A."/>
            <person name="Seah K."/>
            <person name="Emmerich C."/>
        </authorList>
    </citation>
    <scope>NUCLEOTIDE SEQUENCE</scope>
    <source>
        <strain evidence="6">ATCC30299</strain>
    </source>
</reference>
<feature type="domain" description="CC2D2A N-terminal C2" evidence="3">
    <location>
        <begin position="357"/>
        <end position="485"/>
    </location>
</feature>
<feature type="region of interest" description="Disordered" evidence="2">
    <location>
        <begin position="741"/>
        <end position="849"/>
    </location>
</feature>
<dbReference type="GO" id="GO:1905515">
    <property type="term" value="P:non-motile cilium assembly"/>
    <property type="evidence" value="ECO:0007669"/>
    <property type="project" value="TreeGrafter"/>
</dbReference>
<dbReference type="Proteomes" id="UP001162131">
    <property type="component" value="Unassembled WGS sequence"/>
</dbReference>
<dbReference type="Pfam" id="PF24656">
    <property type="entry name" value="CEPT76_peptidase"/>
    <property type="match status" value="1"/>
</dbReference>
<dbReference type="PANTHER" id="PTHR20837:SF0">
    <property type="entry name" value="COILED-COIL AND C2 DOMAIN-CONTAINING PROTEIN 2A"/>
    <property type="match status" value="1"/>
</dbReference>
<dbReference type="Pfam" id="PF24652">
    <property type="entry name" value="CEP76_C"/>
    <property type="match status" value="1"/>
</dbReference>
<feature type="domain" description="Centrosomal protein of 76 kDa C-terminal" evidence="4">
    <location>
        <begin position="1307"/>
        <end position="1448"/>
    </location>
</feature>
<evidence type="ECO:0000259" key="5">
    <source>
        <dbReference type="Pfam" id="PF24656"/>
    </source>
</evidence>
<feature type="compositionally biased region" description="Polar residues" evidence="2">
    <location>
        <begin position="749"/>
        <end position="771"/>
    </location>
</feature>
<evidence type="ECO:0000259" key="3">
    <source>
        <dbReference type="Pfam" id="PF15625"/>
    </source>
</evidence>
<dbReference type="Pfam" id="PF15625">
    <property type="entry name" value="CC2D2AN-C2"/>
    <property type="match status" value="1"/>
</dbReference>
<proteinExistence type="predicted"/>
<comment type="caution">
    <text evidence="6">The sequence shown here is derived from an EMBL/GenBank/DDBJ whole genome shotgun (WGS) entry which is preliminary data.</text>
</comment>
<dbReference type="InterPro" id="IPR056288">
    <property type="entry name" value="CEP76_C"/>
</dbReference>
<sequence>MLENPGNPEPLENADQNEPQDTSPLLNRRDLPSLLPPPLVELVRPDIKWPLDHYLEEIKYIKPVETSGFLGTDLLGLNKPAIVRGEANTVIGQIGSINLDSKVDGIYVRTLDKLTSNLQRYEQRLLRLKELSFFNRSNWQLRIDSDLTTHSITRPIDISLEHNPAVEIKHLSAVLSHRNNVRKNKYYRLDLHIGTLQFKDHPLFSQEDILASQLQEMFYDYEKRVTLCLVDHLQDRLDSLQGQLAHKEEMLRVYMQAPSTTQQEKNKLMLQEVEILKKHFEDAQKKLNDEKAAIQKEAEALYNKWVELKQLREKQTFVSTSVKLGVREYNDIGQGLEYDFFLQPQEPSADTTLLGVRLPSQEITRRRAAQSFRVFVRIYVNGIYAARSTKKFMKWPQFQVPFLERFQLHLFSRPVKIRLEVCTGFTIVRVLGVIEFNPPGLNVSALTSTAKVYKNLDFISGRVLPNKIDGTPRKVQGNITIKAYWEGQSDKMPPFRFEDLAALPKKSIASKGELDYYIDVNDPRNKDLVEDLRQKRNRAIQEMLRLDSLFPHHRFSALREIFMKERYRNVELCGYPIPLLERDIRNTEVFMRFLNSLKDIKDDYNRMTYFFLQQYKLRYSQDPPTKRRIIELMEYFMEKQNQVKLGIQKNLHSLPSIVREFVFIEINPFGQCWKLLFTPRRKLLPRRNAVQTVSGASVGMCKINIIIYKGVNIPVRDEAWSKRYAQVERFYQPIPPAYKSAMGEPLPPNNTYMSQFPQYRTGSSYQNQGYNSGYPPSPNRMSPRNSMYPPGGRSSGFDPYQSQYGRPPSPGGYGRPPSPPGGYGRPPSPGYNGPPPPQYDAGPYIPPRQGQGYEAIERVQSFVEVRLFHQGESTIVRTAPFDGTNPEWNELLELTFQSLDKVRFSKEELMDCDSVLYFNLYDQLLNIKQVIMDKGEVNLRLERRYLGSFALPLLTVFQNPSGIEASFRVDRPLCLFGYHTSKENPFIPFHHQGIEHPPPFLNPGLPTYIMLKVTLDPVLELPTESEADYYPGFENPKFLFHGFQWMIHQKNKQLLKNRNIVLWAENTKNQSVFLPRFITPLQPPPGLLSPNDPDPIAKVVRFVSLIPHIEDNKAFKDLPDLWSTCQEFLDLGFGDYEEHAILLCNYFKWIDKDNPSIKTYIVIGRGVPEGKTVYVLRRDINTHDVELWCSSTGIGFSLKQEGYASRFLCWNITRGTRTMSQDVENIIGLKSVGCLVDENDVYINIQPTSDPYSIDYDVDNPKTWLAFLGNGTKRTYYFPNNVVSTIQEPISYEITPQRFVQDIQVEIEDIIRTKFQDARASGRYRRPLRTSWNRDVAQRLYEILWLFEAYKSDFRDGAQQSSLYNFSSEASINKLAEIQDKVVNLLGDSTYAYGFPINLPLTDIDSIWEEVLNTDLYNIADDDCEFVLCVRVFEYPCFISSVWVYIAALFGGRGGGQFSRYGGY</sequence>
<evidence type="ECO:0000256" key="2">
    <source>
        <dbReference type="SAM" id="MobiDB-lite"/>
    </source>
</evidence>
<dbReference type="InterPro" id="IPR052434">
    <property type="entry name" value="Tectonic-like_complex_comp"/>
</dbReference>
<dbReference type="EMBL" id="CAJZBQ010000020">
    <property type="protein sequence ID" value="CAG9318052.1"/>
    <property type="molecule type" value="Genomic_DNA"/>
</dbReference>
<feature type="region of interest" description="Disordered" evidence="2">
    <location>
        <begin position="1"/>
        <end position="30"/>
    </location>
</feature>